<evidence type="ECO:0000313" key="2">
    <source>
        <dbReference type="Proteomes" id="UP000243515"/>
    </source>
</evidence>
<organism evidence="1 2">
    <name type="scientific">Elaphomyces granulatus</name>
    <dbReference type="NCBI Taxonomy" id="519963"/>
    <lineage>
        <taxon>Eukaryota</taxon>
        <taxon>Fungi</taxon>
        <taxon>Dikarya</taxon>
        <taxon>Ascomycota</taxon>
        <taxon>Pezizomycotina</taxon>
        <taxon>Eurotiomycetes</taxon>
        <taxon>Eurotiomycetidae</taxon>
        <taxon>Eurotiales</taxon>
        <taxon>Elaphomycetaceae</taxon>
        <taxon>Elaphomyces</taxon>
    </lineage>
</organism>
<protein>
    <submittedName>
        <fullName evidence="1">Uncharacterized protein</fullName>
    </submittedName>
</protein>
<comment type="caution">
    <text evidence="1">The sequence shown here is derived from an EMBL/GenBank/DDBJ whole genome shotgun (WGS) entry which is preliminary data.</text>
</comment>
<sequence>MRFSSTTIRISARH</sequence>
<name>A0A232LZX3_9EURO</name>
<accession>A0A232LZX3</accession>
<proteinExistence type="predicted"/>
<gene>
    <name evidence="1" type="ORF">Egran_02613</name>
</gene>
<reference evidence="1 2" key="1">
    <citation type="journal article" date="2015" name="Environ. Microbiol.">
        <title>Metagenome sequence of Elaphomyces granulatus from sporocarp tissue reveals Ascomycota ectomycorrhizal fingerprints of genome expansion and a Proteobacteria-rich microbiome.</title>
        <authorList>
            <person name="Quandt C.A."/>
            <person name="Kohler A."/>
            <person name="Hesse C.N."/>
            <person name="Sharpton T.J."/>
            <person name="Martin F."/>
            <person name="Spatafora J.W."/>
        </authorList>
    </citation>
    <scope>NUCLEOTIDE SEQUENCE [LARGE SCALE GENOMIC DNA]</scope>
    <source>
        <strain evidence="1 2">OSC145934</strain>
    </source>
</reference>
<evidence type="ECO:0000313" key="1">
    <source>
        <dbReference type="EMBL" id="OXV09624.1"/>
    </source>
</evidence>
<dbReference type="EMBL" id="NPHW01003413">
    <property type="protein sequence ID" value="OXV09624.1"/>
    <property type="molecule type" value="Genomic_DNA"/>
</dbReference>
<dbReference type="Proteomes" id="UP000243515">
    <property type="component" value="Unassembled WGS sequence"/>
</dbReference>
<keyword evidence="2" id="KW-1185">Reference proteome</keyword>